<evidence type="ECO:0000313" key="2">
    <source>
        <dbReference type="Proteomes" id="UP000289555"/>
    </source>
</evidence>
<name>A0ABN5X4C0_9GAMM</name>
<evidence type="ECO:0008006" key="3">
    <source>
        <dbReference type="Google" id="ProtNLM"/>
    </source>
</evidence>
<protein>
    <recommendedName>
        <fullName evidence="3">Microcin J25-processing protein McjB C-terminal domain-containing protein</fullName>
    </recommendedName>
</protein>
<reference evidence="2" key="1">
    <citation type="journal article" date="2019" name="Microbiol. Resour. Announc.">
        <title>Complete Genome Sequence of Halomonas olivaria, a Moderately Halophilic Bacterium Isolated from Olive Processing Effluents, Obtained by Nanopore Sequencing.</title>
        <authorList>
            <person name="Nagata S."/>
            <person name="Ii K.M."/>
            <person name="Tsukimi T."/>
            <person name="Miura M.C."/>
            <person name="Galipon J."/>
            <person name="Arakawa K."/>
        </authorList>
    </citation>
    <scope>NUCLEOTIDE SEQUENCE [LARGE SCALE GENOMIC DNA]</scope>
    <source>
        <strain evidence="2">TYRC17</strain>
    </source>
</reference>
<evidence type="ECO:0000313" key="1">
    <source>
        <dbReference type="EMBL" id="BBI51616.1"/>
    </source>
</evidence>
<sequence>MLIYNLRENFCTAKETIFLLTINKLKKEAFKFRGLLEKCDKSKTELVPDCFPIMSCKISSMLLSYHFLKLWPELEVKGISAIAEKNDQITHYWLEIDEIVIDITGDQYNLIKGSELNKEIVSNRPFKAVHVSNKMKVIYMTFSNFEKVNYSCTVFLQSMKVLLRIWSLITISS</sequence>
<accession>A0ABN5X4C0</accession>
<dbReference type="Proteomes" id="UP000289555">
    <property type="component" value="Chromosome"/>
</dbReference>
<proteinExistence type="predicted"/>
<gene>
    <name evidence="1" type="ORF">HORIV_40370</name>
</gene>
<organism evidence="1 2">
    <name type="scientific">Vreelandella olivaria</name>
    <dbReference type="NCBI Taxonomy" id="390919"/>
    <lineage>
        <taxon>Bacteria</taxon>
        <taxon>Pseudomonadati</taxon>
        <taxon>Pseudomonadota</taxon>
        <taxon>Gammaproteobacteria</taxon>
        <taxon>Oceanospirillales</taxon>
        <taxon>Halomonadaceae</taxon>
        <taxon>Vreelandella</taxon>
    </lineage>
</organism>
<dbReference type="EMBL" id="AP019416">
    <property type="protein sequence ID" value="BBI51616.1"/>
    <property type="molecule type" value="Genomic_DNA"/>
</dbReference>
<keyword evidence="2" id="KW-1185">Reference proteome</keyword>